<sequence>MANFRTINSYLGLALMLALISAAPTPSWASCKNSGGSAGLSKVSSEVAGGSVKICALASSVSPARVAVLIKPIKIVVKAPIKVVVVPPKPIIRVAPHQVQILFGPQYPFPKPETKTRTKLITKIGLEKKPVTSPGLSLSSSDAAIFTPAELTLSAQPSNQLLLGQRVNFQSSASLHYRTGLVLGLATEVRFTPMKILWQLAQETDSDWQPEHVFDTVGTHSISARVDYEVAYRLRGSSDWVIEPDQISQQADMFVEVSTGNLLEQKDPEPVLGKKVLLVGSACEPKSRVFGCR</sequence>
<protein>
    <submittedName>
        <fullName evidence="1">Unannotated protein</fullName>
    </submittedName>
</protein>
<dbReference type="AlphaFoldDB" id="A0A6J6I7H8"/>
<organism evidence="1">
    <name type="scientific">freshwater metagenome</name>
    <dbReference type="NCBI Taxonomy" id="449393"/>
    <lineage>
        <taxon>unclassified sequences</taxon>
        <taxon>metagenomes</taxon>
        <taxon>ecological metagenomes</taxon>
    </lineage>
</organism>
<evidence type="ECO:0000313" key="1">
    <source>
        <dbReference type="EMBL" id="CAB4622441.1"/>
    </source>
</evidence>
<reference evidence="1" key="1">
    <citation type="submission" date="2020-05" db="EMBL/GenBank/DDBJ databases">
        <authorList>
            <person name="Chiriac C."/>
            <person name="Salcher M."/>
            <person name="Ghai R."/>
            <person name="Kavagutti S V."/>
        </authorList>
    </citation>
    <scope>NUCLEOTIDE SEQUENCE</scope>
</reference>
<name>A0A6J6I7H8_9ZZZZ</name>
<gene>
    <name evidence="1" type="ORF">UFOPK1909_00651</name>
</gene>
<accession>A0A6J6I7H8</accession>
<proteinExistence type="predicted"/>
<dbReference type="PROSITE" id="PS51257">
    <property type="entry name" value="PROKAR_LIPOPROTEIN"/>
    <property type="match status" value="1"/>
</dbReference>
<dbReference type="EMBL" id="CAEZVD010000060">
    <property type="protein sequence ID" value="CAB4622441.1"/>
    <property type="molecule type" value="Genomic_DNA"/>
</dbReference>